<dbReference type="Proteomes" id="UP000887565">
    <property type="component" value="Unplaced"/>
</dbReference>
<dbReference type="GO" id="GO:0045271">
    <property type="term" value="C:respiratory chain complex I"/>
    <property type="evidence" value="ECO:0007669"/>
    <property type="project" value="InterPro"/>
</dbReference>
<comment type="catalytic activity">
    <reaction evidence="11">
        <text>L-threonyl-[protein] + UDP-N-acetyl-alpha-D-glucosamine = 3-O-(N-acetyl-beta-D-glucosaminyl)-L-threonyl-[protein] + UDP + H(+)</text>
        <dbReference type="Rhea" id="RHEA:48908"/>
        <dbReference type="Rhea" id="RHEA-COMP:11060"/>
        <dbReference type="Rhea" id="RHEA-COMP:12252"/>
        <dbReference type="ChEBI" id="CHEBI:15378"/>
        <dbReference type="ChEBI" id="CHEBI:30013"/>
        <dbReference type="ChEBI" id="CHEBI:57705"/>
        <dbReference type="ChEBI" id="CHEBI:58223"/>
        <dbReference type="ChEBI" id="CHEBI:90840"/>
        <dbReference type="EC" id="2.4.1.255"/>
    </reaction>
</comment>
<evidence type="ECO:0000256" key="2">
    <source>
        <dbReference type="ARBA" id="ARBA00011970"/>
    </source>
</evidence>
<comment type="similarity">
    <text evidence="1">Belongs to the complex I NDUFA12 subunit family.</text>
</comment>
<dbReference type="PANTHER" id="PTHR20961:SF148">
    <property type="entry name" value="EGF DOMAIN-SPECIFIC O-LINKED N-ACETYLGLUCOSAMINE TRANSFERASE"/>
    <property type="match status" value="1"/>
</dbReference>
<evidence type="ECO:0000256" key="1">
    <source>
        <dbReference type="ARBA" id="ARBA00007355"/>
    </source>
</evidence>
<dbReference type="InterPro" id="IPR049625">
    <property type="entry name" value="Glyco_transf_61_cat"/>
</dbReference>
<evidence type="ECO:0000256" key="4">
    <source>
        <dbReference type="ARBA" id="ARBA00022679"/>
    </source>
</evidence>
<keyword evidence="5" id="KW-0732">Signal</keyword>
<keyword evidence="6" id="KW-0256">Endoplasmic reticulum</keyword>
<evidence type="ECO:0000256" key="5">
    <source>
        <dbReference type="ARBA" id="ARBA00022729"/>
    </source>
</evidence>
<dbReference type="GO" id="GO:0005788">
    <property type="term" value="C:endoplasmic reticulum lumen"/>
    <property type="evidence" value="ECO:0007669"/>
    <property type="project" value="TreeGrafter"/>
</dbReference>
<evidence type="ECO:0000256" key="3">
    <source>
        <dbReference type="ARBA" id="ARBA00022676"/>
    </source>
</evidence>
<protein>
    <recommendedName>
        <fullName evidence="8">EGF domain-specific O-linked N-acetylglucosamine transferase</fullName>
        <ecNumber evidence="2">2.4.1.255</ecNumber>
    </recommendedName>
    <alternativeName>
        <fullName evidence="9">Extracellular O-linked N-acetylglucosamine transferase</fullName>
    </alternativeName>
</protein>
<keyword evidence="3" id="KW-0328">Glycosyltransferase</keyword>
<feature type="compositionally biased region" description="Basic and acidic residues" evidence="12">
    <location>
        <begin position="419"/>
        <end position="428"/>
    </location>
</feature>
<evidence type="ECO:0000256" key="8">
    <source>
        <dbReference type="ARBA" id="ARBA00040944"/>
    </source>
</evidence>
<comment type="catalytic activity">
    <reaction evidence="10">
        <text>L-seryl-[protein] + UDP-N-acetyl-alpha-D-glucosamine = 3-O-(N-acetyl-beta-D-glucosaminyl)-L-seryl-[protein] + UDP + H(+)</text>
        <dbReference type="Rhea" id="RHEA:48904"/>
        <dbReference type="Rhea" id="RHEA-COMP:9863"/>
        <dbReference type="Rhea" id="RHEA-COMP:12251"/>
        <dbReference type="ChEBI" id="CHEBI:15378"/>
        <dbReference type="ChEBI" id="CHEBI:29999"/>
        <dbReference type="ChEBI" id="CHEBI:57705"/>
        <dbReference type="ChEBI" id="CHEBI:58223"/>
        <dbReference type="ChEBI" id="CHEBI:90838"/>
        <dbReference type="EC" id="2.4.1.255"/>
    </reaction>
</comment>
<sequence>MSWSKPFLVACYIGVSMYHHFCDFLNLYATLHLNGSFSRNVQIVAWDTSGGNYYDLFAETWQAFTNKPVIFIKEFDGKKICFRDAVFSLLARMRYGLYYNTPLVPNCHGSGLFHAFSSYILEKLNISQNGPLRKKIRITLLTRSTKHRRILNENEVNIFIFIVVLFRLMKFSDQLKITHNTDIFIGMHGSGLTHLLFLPYWASVFEVYDCGDKYCYSDLARLKGVKYFTWQTMHKMKRQNQGKHPTIGSHAKFTNYTFDVVEFSRIVSKAADYVRNNQEFQHLVQSKHDKMADRPGVLTRLFNLFVQSLKPSCERVVVGKDQFGNVYYVEKALYERAKTGTRGYLPGNRADWKQIPTEWEMWLKYARKEVPTQEEIDFNYQRMMSVKEKAARLEDQALREKLAAKVGEAEEAKQLSTDDNQREKRDFSKIPTIKADTPNEPAPFPSYKEYENFPGHKYTGYQPKRNDPKNKDSKDSDK</sequence>
<feature type="region of interest" description="Disordered" evidence="12">
    <location>
        <begin position="407"/>
        <end position="478"/>
    </location>
</feature>
<name>A0A915J8J1_ROMCU</name>
<evidence type="ECO:0000313" key="14">
    <source>
        <dbReference type="Proteomes" id="UP000887565"/>
    </source>
</evidence>
<dbReference type="Pfam" id="PF05071">
    <property type="entry name" value="NDUFA12"/>
    <property type="match status" value="1"/>
</dbReference>
<keyword evidence="4" id="KW-0808">Transferase</keyword>
<dbReference type="GO" id="GO:0097363">
    <property type="term" value="F:protein O-acetylglucosaminyltransferase activity"/>
    <property type="evidence" value="ECO:0007669"/>
    <property type="project" value="UniProtKB-EC"/>
</dbReference>
<evidence type="ECO:0000256" key="6">
    <source>
        <dbReference type="ARBA" id="ARBA00022824"/>
    </source>
</evidence>
<reference evidence="15" key="1">
    <citation type="submission" date="2022-11" db="UniProtKB">
        <authorList>
            <consortium name="WormBaseParasite"/>
        </authorList>
    </citation>
    <scope>IDENTIFICATION</scope>
</reference>
<evidence type="ECO:0000313" key="15">
    <source>
        <dbReference type="WBParaSite" id="nRc.2.0.1.t22073-RA"/>
    </source>
</evidence>
<organism evidence="14 15">
    <name type="scientific">Romanomermis culicivorax</name>
    <name type="common">Nematode worm</name>
    <dbReference type="NCBI Taxonomy" id="13658"/>
    <lineage>
        <taxon>Eukaryota</taxon>
        <taxon>Metazoa</taxon>
        <taxon>Ecdysozoa</taxon>
        <taxon>Nematoda</taxon>
        <taxon>Enoplea</taxon>
        <taxon>Dorylaimia</taxon>
        <taxon>Mermithida</taxon>
        <taxon>Mermithoidea</taxon>
        <taxon>Mermithidae</taxon>
        <taxon>Romanomermis</taxon>
    </lineage>
</organism>
<dbReference type="EC" id="2.4.1.255" evidence="2"/>
<keyword evidence="7" id="KW-0325">Glycoprotein</keyword>
<dbReference type="WBParaSite" id="nRc.2.0.1.t22073-RA">
    <property type="protein sequence ID" value="nRc.2.0.1.t22073-RA"/>
    <property type="gene ID" value="nRc.2.0.1.g22073"/>
</dbReference>
<dbReference type="PANTHER" id="PTHR20961">
    <property type="entry name" value="GLYCOSYLTRANSFERASE"/>
    <property type="match status" value="1"/>
</dbReference>
<proteinExistence type="inferred from homology"/>
<feature type="domain" description="Glycosyltransferase 61 catalytic" evidence="13">
    <location>
        <begin position="98"/>
        <end position="203"/>
    </location>
</feature>
<feature type="compositionally biased region" description="Basic and acidic residues" evidence="12">
    <location>
        <begin position="464"/>
        <end position="478"/>
    </location>
</feature>
<dbReference type="InterPro" id="IPR007763">
    <property type="entry name" value="NDUFA12"/>
</dbReference>
<evidence type="ECO:0000256" key="12">
    <source>
        <dbReference type="SAM" id="MobiDB-lite"/>
    </source>
</evidence>
<evidence type="ECO:0000256" key="11">
    <source>
        <dbReference type="ARBA" id="ARBA00049432"/>
    </source>
</evidence>
<accession>A0A915J8J1</accession>
<dbReference type="Pfam" id="PF04577">
    <property type="entry name" value="Glyco_transf_61"/>
    <property type="match status" value="1"/>
</dbReference>
<evidence type="ECO:0000256" key="10">
    <source>
        <dbReference type="ARBA" id="ARBA00048317"/>
    </source>
</evidence>
<evidence type="ECO:0000256" key="9">
    <source>
        <dbReference type="ARBA" id="ARBA00042574"/>
    </source>
</evidence>
<evidence type="ECO:0000256" key="7">
    <source>
        <dbReference type="ARBA" id="ARBA00023180"/>
    </source>
</evidence>
<keyword evidence="14" id="KW-1185">Reference proteome</keyword>
<dbReference type="InterPro" id="IPR007657">
    <property type="entry name" value="Glycosyltransferase_61"/>
</dbReference>
<dbReference type="AlphaFoldDB" id="A0A915J8J1"/>
<evidence type="ECO:0000259" key="13">
    <source>
        <dbReference type="Pfam" id="PF04577"/>
    </source>
</evidence>